<dbReference type="SUPFAM" id="SSF55804">
    <property type="entry name" value="Phoshotransferase/anion transport protein"/>
    <property type="match status" value="1"/>
</dbReference>
<dbReference type="Pfam" id="PF00359">
    <property type="entry name" value="PTS_EIIA_2"/>
    <property type="match status" value="1"/>
</dbReference>
<feature type="domain" description="PTS EIIA type-2" evidence="6">
    <location>
        <begin position="534"/>
        <end position="683"/>
    </location>
</feature>
<dbReference type="InterPro" id="IPR036388">
    <property type="entry name" value="WH-like_DNA-bd_sf"/>
</dbReference>
<dbReference type="Gene3D" id="3.40.50.2300">
    <property type="match status" value="1"/>
</dbReference>
<gene>
    <name evidence="9" type="ORF">ACJDT4_16360</name>
</gene>
<dbReference type="Gene3D" id="1.10.10.10">
    <property type="entry name" value="Winged helix-like DNA-binding domain superfamily/Winged helix DNA-binding domain"/>
    <property type="match status" value="2"/>
</dbReference>
<dbReference type="Pfam" id="PF02302">
    <property type="entry name" value="PTS_IIB"/>
    <property type="match status" value="1"/>
</dbReference>
<evidence type="ECO:0000256" key="3">
    <source>
        <dbReference type="ARBA" id="ARBA00023015"/>
    </source>
</evidence>
<comment type="caution">
    <text evidence="9">The sequence shown here is derived from an EMBL/GenBank/DDBJ whole genome shotgun (WGS) entry which is preliminary data.</text>
</comment>
<feature type="domain" description="PRD" evidence="8">
    <location>
        <begin position="202"/>
        <end position="307"/>
    </location>
</feature>
<evidence type="ECO:0000313" key="9">
    <source>
        <dbReference type="EMBL" id="MFL0251994.1"/>
    </source>
</evidence>
<dbReference type="PANTHER" id="PTHR30185">
    <property type="entry name" value="CRYPTIC BETA-GLUCOSIDE BGL OPERON ANTITERMINATOR"/>
    <property type="match status" value="1"/>
</dbReference>
<dbReference type="SUPFAM" id="SSF52794">
    <property type="entry name" value="PTS system IIB component-like"/>
    <property type="match status" value="1"/>
</dbReference>
<feature type="domain" description="PRD" evidence="8">
    <location>
        <begin position="309"/>
        <end position="416"/>
    </location>
</feature>
<organism evidence="9 10">
    <name type="scientific">Clostridium neuense</name>
    <dbReference type="NCBI Taxonomy" id="1728934"/>
    <lineage>
        <taxon>Bacteria</taxon>
        <taxon>Bacillati</taxon>
        <taxon>Bacillota</taxon>
        <taxon>Clostridia</taxon>
        <taxon>Eubacteriales</taxon>
        <taxon>Clostridiaceae</taxon>
        <taxon>Clostridium</taxon>
    </lineage>
</organism>
<keyword evidence="4" id="KW-0010">Activator</keyword>
<dbReference type="InterPro" id="IPR036634">
    <property type="entry name" value="PRD_sf"/>
</dbReference>
<dbReference type="SUPFAM" id="SSF63520">
    <property type="entry name" value="PTS-regulatory domain, PRD"/>
    <property type="match status" value="2"/>
</dbReference>
<dbReference type="InterPro" id="IPR036095">
    <property type="entry name" value="PTS_EIIB-like_sf"/>
</dbReference>
<feature type="domain" description="PTS EIIB type-2" evidence="7">
    <location>
        <begin position="420"/>
        <end position="509"/>
    </location>
</feature>
<evidence type="ECO:0000256" key="4">
    <source>
        <dbReference type="ARBA" id="ARBA00023159"/>
    </source>
</evidence>
<reference evidence="9 10" key="1">
    <citation type="submission" date="2024-11" db="EMBL/GenBank/DDBJ databases">
        <authorList>
            <person name="Heng Y.C."/>
            <person name="Lim A.C.H."/>
            <person name="Lee J.K.Y."/>
            <person name="Kittelmann S."/>
        </authorList>
    </citation>
    <scope>NUCLEOTIDE SEQUENCE [LARGE SCALE GENOMIC DNA]</scope>
    <source>
        <strain evidence="9 10">WILCCON 0114</strain>
    </source>
</reference>
<evidence type="ECO:0000313" key="10">
    <source>
        <dbReference type="Proteomes" id="UP001623592"/>
    </source>
</evidence>
<dbReference type="PANTHER" id="PTHR30185:SF18">
    <property type="entry name" value="TRANSCRIPTIONAL REGULATOR MTLR"/>
    <property type="match status" value="1"/>
</dbReference>
<keyword evidence="2" id="KW-0677">Repeat</keyword>
<dbReference type="Pfam" id="PF05043">
    <property type="entry name" value="Mga"/>
    <property type="match status" value="1"/>
</dbReference>
<dbReference type="InterPro" id="IPR003501">
    <property type="entry name" value="PTS_EIIB_2/3"/>
</dbReference>
<proteinExistence type="predicted"/>
<keyword evidence="10" id="KW-1185">Reference proteome</keyword>
<evidence type="ECO:0000259" key="6">
    <source>
        <dbReference type="PROSITE" id="PS51094"/>
    </source>
</evidence>
<dbReference type="Gene3D" id="3.40.930.10">
    <property type="entry name" value="Mannitol-specific EII, Chain A"/>
    <property type="match status" value="1"/>
</dbReference>
<dbReference type="Pfam" id="PF08279">
    <property type="entry name" value="HTH_11"/>
    <property type="match status" value="1"/>
</dbReference>
<dbReference type="CDD" id="cd05568">
    <property type="entry name" value="PTS_IIB_bgl_like"/>
    <property type="match status" value="1"/>
</dbReference>
<evidence type="ECO:0000256" key="1">
    <source>
        <dbReference type="ARBA" id="ARBA00022679"/>
    </source>
</evidence>
<evidence type="ECO:0000256" key="5">
    <source>
        <dbReference type="ARBA" id="ARBA00023163"/>
    </source>
</evidence>
<evidence type="ECO:0000259" key="8">
    <source>
        <dbReference type="PROSITE" id="PS51372"/>
    </source>
</evidence>
<sequence length="697" mass="80219">MINLNSRQIDLLIRLTANEKVSIDEFSRDYFITKRTVYREISKINKYIEKFSIRVSNTTKGLVLDGTYENIINLKLALPCCRSIMKAKNIKNAILVELLQSKDPIKIQYFASKFRVSNTTVSNYLNDIKEWLRSKNIDFISKPGVGIYVKTDEKNIRHAIIDLLYKNYNTDDLIGFMQKNYNENHNEAYNSVDELNIRLLNIIDYKTISIIEKALIKVKITMNYQIEDRLYIELIVHLALAIKRLEKNEKIDIDAITLEKLKNSNEYNLSQNIANCIEEQIGIKIPDEEIAYIAVHLQGLRGGSESLNLNGDYLNSIVEKIIDEASKIFNMNLKKDLILKKDLSMHLLYSIYRLKCGYIIRNPLILDIKRQYSDIFNKSERVLKVLQNELKKDISEDEIGYITMHFAASIERMKSKLIKFNALLVCSNGIGISRMLAVKLKKVQELNIIAVSSVLQLDEMIKNNNIDVIISTVPIKRNDVKVIVINSLFNENDIKKLESELNIKISINEEDNENIFQGNMDKLKAISLYSSEVNSIVKNTFFTQISSRRIGGIIKELLNCVKENGLINELRYKNIQALLESKEKQSTIILPKKKFAIYHCVSEDIKAATVVVGKLEKPINMVNLMDKNEKVTTAFLMIAPSSRKESLEVIGDLSTAIIEQADFIQRINESSNTQSCRRIIEEALLKKLYYQIERVIN</sequence>
<dbReference type="InterPro" id="IPR002178">
    <property type="entry name" value="PTS_EIIA_type-2_dom"/>
</dbReference>
<dbReference type="Proteomes" id="UP001623592">
    <property type="component" value="Unassembled WGS sequence"/>
</dbReference>
<dbReference type="Pfam" id="PF00874">
    <property type="entry name" value="PRD"/>
    <property type="match status" value="2"/>
</dbReference>
<dbReference type="InterPro" id="IPR013196">
    <property type="entry name" value="HTH_11"/>
</dbReference>
<dbReference type="RefSeq" id="WP_406788646.1">
    <property type="nucleotide sequence ID" value="NZ_JBJIAA010000014.1"/>
</dbReference>
<name>A0ABW8THG9_9CLOT</name>
<dbReference type="InterPro" id="IPR011608">
    <property type="entry name" value="PRD"/>
</dbReference>
<dbReference type="InterPro" id="IPR013011">
    <property type="entry name" value="PTS_EIIB_2"/>
</dbReference>
<dbReference type="EMBL" id="JBJIAA010000014">
    <property type="protein sequence ID" value="MFL0251994.1"/>
    <property type="molecule type" value="Genomic_DNA"/>
</dbReference>
<protein>
    <submittedName>
        <fullName evidence="9">BglG family transcription antiterminator</fullName>
    </submittedName>
</protein>
<dbReference type="PROSITE" id="PS51099">
    <property type="entry name" value="PTS_EIIB_TYPE_2"/>
    <property type="match status" value="1"/>
</dbReference>
<keyword evidence="1" id="KW-0808">Transferase</keyword>
<keyword evidence="5" id="KW-0804">Transcription</keyword>
<keyword evidence="3" id="KW-0805">Transcription regulation</keyword>
<dbReference type="Gene3D" id="1.10.1790.10">
    <property type="entry name" value="PRD domain"/>
    <property type="match status" value="2"/>
</dbReference>
<dbReference type="PROSITE" id="PS51372">
    <property type="entry name" value="PRD_2"/>
    <property type="match status" value="2"/>
</dbReference>
<dbReference type="InterPro" id="IPR050661">
    <property type="entry name" value="BglG_antiterminators"/>
</dbReference>
<evidence type="ECO:0000256" key="2">
    <source>
        <dbReference type="ARBA" id="ARBA00022737"/>
    </source>
</evidence>
<dbReference type="InterPro" id="IPR016152">
    <property type="entry name" value="PTrfase/Anion_transptr"/>
</dbReference>
<evidence type="ECO:0000259" key="7">
    <source>
        <dbReference type="PROSITE" id="PS51099"/>
    </source>
</evidence>
<accession>A0ABW8THG9</accession>
<dbReference type="PROSITE" id="PS51094">
    <property type="entry name" value="PTS_EIIA_TYPE_2"/>
    <property type="match status" value="1"/>
</dbReference>
<dbReference type="InterPro" id="IPR007737">
    <property type="entry name" value="Mga_HTH"/>
</dbReference>